<accession>G1UJR4</accession>
<feature type="chain" id="PRO_5003423546" evidence="1">
    <location>
        <begin position="30"/>
        <end position="239"/>
    </location>
</feature>
<feature type="signal peptide" evidence="1">
    <location>
        <begin position="1"/>
        <end position="29"/>
    </location>
</feature>
<evidence type="ECO:0000256" key="1">
    <source>
        <dbReference type="SAM" id="SignalP"/>
    </source>
</evidence>
<dbReference type="AlphaFoldDB" id="G1UJR4"/>
<reference evidence="2" key="1">
    <citation type="submission" date="2011-08" db="EMBL/GenBank/DDBJ databases">
        <title>Diversity and distribution of N-acylhomoserine lactone (AHL)-degrading activity and AHL-degrading gene (aiiM) in genus Microbacterium.</title>
        <authorList>
            <person name="Wang W."/>
            <person name="Morohoshi T."/>
            <person name="Someya N."/>
            <person name="Ikeda T."/>
        </authorList>
    </citation>
    <scope>NUCLEOTIDE SEQUENCE</scope>
    <source>
        <strain evidence="2">StLB016</strain>
    </source>
</reference>
<proteinExistence type="predicted"/>
<keyword evidence="1" id="KW-0732">Signal</keyword>
<organism evidence="2">
    <name type="scientific">Microbacterium sp. StLB016</name>
    <dbReference type="NCBI Taxonomy" id="1081038"/>
    <lineage>
        <taxon>Bacteria</taxon>
        <taxon>Bacillati</taxon>
        <taxon>Actinomycetota</taxon>
        <taxon>Actinomycetes</taxon>
        <taxon>Micrococcales</taxon>
        <taxon>Microbacteriaceae</taxon>
        <taxon>Microbacterium</taxon>
    </lineage>
</organism>
<sequence>MRTSSFLAPIAVTALALAAAVAVPAAASAATPAPGASAHPRVDLATAQSRATDTATHWIDALTAQISRTTADTHLDDADRAKALAIENDDLDGIRTLQTTIAAATSVSQVRDAVRTAADAYRVREVALPQVRAAATADRATSVTLPRLEAEQKKLSAALTAHPDKSTPAATAALADLETQISTAQSDVDGLASAALALSPDAVKADPTALSHVHDRLAGVRTAVSTAATDAKTVRAALK</sequence>
<name>G1UJR4_9MICO</name>
<dbReference type="EMBL" id="AB668538">
    <property type="protein sequence ID" value="BAK74742.1"/>
    <property type="molecule type" value="Genomic_DNA"/>
</dbReference>
<evidence type="ECO:0000313" key="2">
    <source>
        <dbReference type="EMBL" id="BAK74742.1"/>
    </source>
</evidence>
<protein>
    <submittedName>
        <fullName evidence="2">Uncharacterized protein</fullName>
    </submittedName>
</protein>